<name>A0ABD1CYS2_CULPP</name>
<gene>
    <name evidence="4" type="ORF">pipiens_013373</name>
</gene>
<dbReference type="Gene3D" id="3.80.10.10">
    <property type="entry name" value="Ribonuclease Inhibitor"/>
    <property type="match status" value="1"/>
</dbReference>
<dbReference type="Pfam" id="PF14580">
    <property type="entry name" value="LRR_9"/>
    <property type="match status" value="1"/>
</dbReference>
<feature type="region of interest" description="Disordered" evidence="2">
    <location>
        <begin position="222"/>
        <end position="249"/>
    </location>
</feature>
<feature type="domain" description="U2A'/phosphoprotein 32 family A C-terminal" evidence="3">
    <location>
        <begin position="172"/>
        <end position="190"/>
    </location>
</feature>
<dbReference type="Proteomes" id="UP001562425">
    <property type="component" value="Unassembled WGS sequence"/>
</dbReference>
<keyword evidence="5" id="KW-1185">Reference proteome</keyword>
<evidence type="ECO:0000256" key="1">
    <source>
        <dbReference type="ARBA" id="ARBA00022737"/>
    </source>
</evidence>
<comment type="caution">
    <text evidence="4">The sequence shown here is derived from an EMBL/GenBank/DDBJ whole genome shotgun (WGS) entry which is preliminary data.</text>
</comment>
<reference evidence="4 5" key="1">
    <citation type="submission" date="2024-05" db="EMBL/GenBank/DDBJ databases">
        <title>Culex pipiens pipiens assembly and annotation.</title>
        <authorList>
            <person name="Alout H."/>
            <person name="Durand T."/>
        </authorList>
    </citation>
    <scope>NUCLEOTIDE SEQUENCE [LARGE SCALE GENOMIC DNA]</scope>
    <source>
        <strain evidence="4">HA-2024</strain>
        <tissue evidence="4">Whole body</tissue>
    </source>
</reference>
<dbReference type="InterPro" id="IPR032675">
    <property type="entry name" value="LRR_dom_sf"/>
</dbReference>
<dbReference type="SMART" id="SM00446">
    <property type="entry name" value="LRRcap"/>
    <property type="match status" value="1"/>
</dbReference>
<evidence type="ECO:0000256" key="2">
    <source>
        <dbReference type="SAM" id="MobiDB-lite"/>
    </source>
</evidence>
<dbReference type="InterPro" id="IPR043313">
    <property type="entry name" value="LRMDA"/>
</dbReference>
<dbReference type="AlphaFoldDB" id="A0ABD1CYS2"/>
<keyword evidence="1" id="KW-0677">Repeat</keyword>
<evidence type="ECO:0000313" key="5">
    <source>
        <dbReference type="Proteomes" id="UP001562425"/>
    </source>
</evidence>
<organism evidence="4 5">
    <name type="scientific">Culex pipiens pipiens</name>
    <name type="common">Northern house mosquito</name>
    <dbReference type="NCBI Taxonomy" id="38569"/>
    <lineage>
        <taxon>Eukaryota</taxon>
        <taxon>Metazoa</taxon>
        <taxon>Ecdysozoa</taxon>
        <taxon>Arthropoda</taxon>
        <taxon>Hexapoda</taxon>
        <taxon>Insecta</taxon>
        <taxon>Pterygota</taxon>
        <taxon>Neoptera</taxon>
        <taxon>Endopterygota</taxon>
        <taxon>Diptera</taxon>
        <taxon>Nematocera</taxon>
        <taxon>Culicoidea</taxon>
        <taxon>Culicidae</taxon>
        <taxon>Culicinae</taxon>
        <taxon>Culicini</taxon>
        <taxon>Culex</taxon>
        <taxon>Culex</taxon>
    </lineage>
</organism>
<protein>
    <recommendedName>
        <fullName evidence="3">U2A'/phosphoprotein 32 family A C-terminal domain-containing protein</fullName>
    </recommendedName>
</protein>
<evidence type="ECO:0000313" key="4">
    <source>
        <dbReference type="EMBL" id="KAL1381562.1"/>
    </source>
</evidence>
<dbReference type="EMBL" id="JBEHCU010008571">
    <property type="protein sequence ID" value="KAL1381562.1"/>
    <property type="molecule type" value="Genomic_DNA"/>
</dbReference>
<dbReference type="PANTHER" id="PTHR46282:SF1">
    <property type="entry name" value="LEUCINE-RICH REPEAT-CONTAINING PROTEIN 72-LIKE"/>
    <property type="match status" value="1"/>
</dbReference>
<proteinExistence type="predicted"/>
<sequence length="249" mass="28861">MHTILYNEKFFIENYPHVDDDDELYLNYDWSSDSISLKSNMSGSTGSDPDGSGERLSLAYEKLSQIPRKIAEKFSRTTTILDLSYNNLKDLSFLSYFRQLNTLILDHNDLPDEKTFPSLPNLELLWLNHCNIDNVQDWVYRIRECCPSLRYLSLLGNPGATSSFNGNSTLEHNDYRMMVLAVLPQLRHLDDAEVNSSQRAQARQFKHSYNLGQTPFNIFESIGRGQQQANKRASVRRRRLRDPKEEEDS</sequence>
<accession>A0ABD1CYS2</accession>
<dbReference type="PANTHER" id="PTHR46282">
    <property type="entry name" value="LEUCINE-RICH MELANOCYTE DIFFERENTIATION-ASSOCIATED PROTEIN"/>
    <property type="match status" value="1"/>
</dbReference>
<dbReference type="SUPFAM" id="SSF52058">
    <property type="entry name" value="L domain-like"/>
    <property type="match status" value="1"/>
</dbReference>
<dbReference type="InterPro" id="IPR003603">
    <property type="entry name" value="U2A'_phosphoprotein32A_C"/>
</dbReference>
<evidence type="ECO:0000259" key="3">
    <source>
        <dbReference type="SMART" id="SM00446"/>
    </source>
</evidence>